<evidence type="ECO:0000313" key="1">
    <source>
        <dbReference type="EMBL" id="MFC3195412.1"/>
    </source>
</evidence>
<dbReference type="RefSeq" id="WP_077412675.1">
    <property type="nucleotide sequence ID" value="NZ_JBHRTS010000008.1"/>
</dbReference>
<name>A0ABV7JEA4_9GAMM</name>
<dbReference type="InterPro" id="IPR036390">
    <property type="entry name" value="WH_DNA-bd_sf"/>
</dbReference>
<dbReference type="SUPFAM" id="SSF46785">
    <property type="entry name" value="Winged helix' DNA-binding domain"/>
    <property type="match status" value="1"/>
</dbReference>
<proteinExistence type="predicted"/>
<gene>
    <name evidence="1" type="ORF">ACFODZ_14250</name>
</gene>
<sequence length="159" mass="18263">MSRSPQQPPQRSFVGKYADDLGQLISQQIKPVYKAMGIQVPVKSCSLVHVLGYLHQASLVDLAKCLNQSHQLIKQKIPRLLELKIITHSKDPHDKRRTLYQLTDLGRQQAGILKQNPMEQIYQQLSEEVGADIQSVLMAAIEQLQQKDLYTRYNEHNEY</sequence>
<keyword evidence="2" id="KW-1185">Reference proteome</keyword>
<protein>
    <submittedName>
        <fullName evidence="1">MarR family winged helix-turn-helix transcriptional regulator</fullName>
    </submittedName>
</protein>
<accession>A0ABV7JEA4</accession>
<comment type="caution">
    <text evidence="1">The sequence shown here is derived from an EMBL/GenBank/DDBJ whole genome shotgun (WGS) entry which is preliminary data.</text>
</comment>
<evidence type="ECO:0000313" key="2">
    <source>
        <dbReference type="Proteomes" id="UP001595533"/>
    </source>
</evidence>
<dbReference type="EMBL" id="JBHRTS010000008">
    <property type="protein sequence ID" value="MFC3195412.1"/>
    <property type="molecule type" value="Genomic_DNA"/>
</dbReference>
<reference evidence="2" key="1">
    <citation type="journal article" date="2019" name="Int. J. Syst. Evol. Microbiol.">
        <title>The Global Catalogue of Microorganisms (GCM) 10K type strain sequencing project: providing services to taxonomists for standard genome sequencing and annotation.</title>
        <authorList>
            <consortium name="The Broad Institute Genomics Platform"/>
            <consortium name="The Broad Institute Genome Sequencing Center for Infectious Disease"/>
            <person name="Wu L."/>
            <person name="Ma J."/>
        </authorList>
    </citation>
    <scope>NUCLEOTIDE SEQUENCE [LARGE SCALE GENOMIC DNA]</scope>
    <source>
        <strain evidence="2">KCTC 42953</strain>
    </source>
</reference>
<dbReference type="Proteomes" id="UP001595533">
    <property type="component" value="Unassembled WGS sequence"/>
</dbReference>
<organism evidence="1 2">
    <name type="scientific">Marinicella sediminis</name>
    <dbReference type="NCBI Taxonomy" id="1792834"/>
    <lineage>
        <taxon>Bacteria</taxon>
        <taxon>Pseudomonadati</taxon>
        <taxon>Pseudomonadota</taxon>
        <taxon>Gammaproteobacteria</taxon>
        <taxon>Lysobacterales</taxon>
        <taxon>Marinicellaceae</taxon>
        <taxon>Marinicella</taxon>
    </lineage>
</organism>
<dbReference type="Gene3D" id="1.10.10.10">
    <property type="entry name" value="Winged helix-like DNA-binding domain superfamily/Winged helix DNA-binding domain"/>
    <property type="match status" value="1"/>
</dbReference>
<dbReference type="InterPro" id="IPR036388">
    <property type="entry name" value="WH-like_DNA-bd_sf"/>
</dbReference>